<evidence type="ECO:0000313" key="1">
    <source>
        <dbReference type="EMBL" id="NGQ91705.1"/>
    </source>
</evidence>
<accession>A0A6M1U5Z8</accession>
<dbReference type="AlphaFoldDB" id="A0A6M1U5Z8"/>
<evidence type="ECO:0000313" key="2">
    <source>
        <dbReference type="Proteomes" id="UP000474758"/>
    </source>
</evidence>
<protein>
    <submittedName>
        <fullName evidence="1">Uncharacterized protein</fullName>
    </submittedName>
</protein>
<dbReference type="RefSeq" id="WP_165050531.1">
    <property type="nucleotide sequence ID" value="NZ_JAALFE010000011.1"/>
</dbReference>
<dbReference type="Proteomes" id="UP000474758">
    <property type="component" value="Unassembled WGS sequence"/>
</dbReference>
<dbReference type="EMBL" id="JAALFE010000011">
    <property type="protein sequence ID" value="NGQ91705.1"/>
    <property type="molecule type" value="Genomic_DNA"/>
</dbReference>
<gene>
    <name evidence="1" type="ORF">G5V65_12425</name>
</gene>
<proteinExistence type="predicted"/>
<keyword evidence="2" id="KW-1185">Reference proteome</keyword>
<organism evidence="1 2">
    <name type="scientific">Paragemmobacter kunshanensis</name>
    <dbReference type="NCBI Taxonomy" id="2583234"/>
    <lineage>
        <taxon>Bacteria</taxon>
        <taxon>Pseudomonadati</taxon>
        <taxon>Pseudomonadota</taxon>
        <taxon>Alphaproteobacteria</taxon>
        <taxon>Rhodobacterales</taxon>
        <taxon>Paracoccaceae</taxon>
        <taxon>Paragemmobacter</taxon>
    </lineage>
</organism>
<comment type="caution">
    <text evidence="1">The sequence shown here is derived from an EMBL/GenBank/DDBJ whole genome shotgun (WGS) entry which is preliminary data.</text>
</comment>
<sequence>MASNRHLQIDLLSAKIEEVDGPSVDQILQIADQPNERTPFGDILKNSKFIRTPSGNWIIDARMANFNFQRNGYEIQTADFSLDFSFDAALSKKDLNGDQFLYSLSRQIERQTWKNRRRSIPTYFRLGELSEGSIRGKLYAGLFAFGSFIAAYPELKQGIREILEDSYSLVNYLQTAIRASKLPEPKPSDQDDGFLEAKAIIDRRRKLMERKS</sequence>
<reference evidence="1 2" key="1">
    <citation type="submission" date="2020-02" db="EMBL/GenBank/DDBJ databases">
        <title>Rhodobacter translucens sp. nov., a novel bacterium isolated from activated sludge.</title>
        <authorList>
            <person name="Liu J."/>
        </authorList>
    </citation>
    <scope>NUCLEOTIDE SEQUENCE [LARGE SCALE GENOMIC DNA]</scope>
    <source>
        <strain evidence="1 2">HX-7-19</strain>
    </source>
</reference>
<name>A0A6M1U5Z8_9RHOB</name>